<evidence type="ECO:0000313" key="2">
    <source>
        <dbReference type="EMBL" id="KAJ0216784.1"/>
    </source>
</evidence>
<sequence length="150" mass="17183">MAPRGVRQQWWLRVFNCKVEAYAMKREVDYNKIFSLVVKMTTINLEYFGCGRFVYGTMKCQENIPACTPRRHLAVATATSNKKSWGITGTRPYGGASESSTADIHDPSQHLNSTHESYQIYNLPKHPSHTNTNPTSHTPYNHYSQKSYHI</sequence>
<dbReference type="EMBL" id="NBSK02000003">
    <property type="protein sequence ID" value="KAJ0216784.1"/>
    <property type="molecule type" value="Genomic_DNA"/>
</dbReference>
<organism evidence="2 3">
    <name type="scientific">Lactuca sativa</name>
    <name type="common">Garden lettuce</name>
    <dbReference type="NCBI Taxonomy" id="4236"/>
    <lineage>
        <taxon>Eukaryota</taxon>
        <taxon>Viridiplantae</taxon>
        <taxon>Streptophyta</taxon>
        <taxon>Embryophyta</taxon>
        <taxon>Tracheophyta</taxon>
        <taxon>Spermatophyta</taxon>
        <taxon>Magnoliopsida</taxon>
        <taxon>eudicotyledons</taxon>
        <taxon>Gunneridae</taxon>
        <taxon>Pentapetalae</taxon>
        <taxon>asterids</taxon>
        <taxon>campanulids</taxon>
        <taxon>Asterales</taxon>
        <taxon>Asteraceae</taxon>
        <taxon>Cichorioideae</taxon>
        <taxon>Cichorieae</taxon>
        <taxon>Lactucinae</taxon>
        <taxon>Lactuca</taxon>
    </lineage>
</organism>
<dbReference type="Proteomes" id="UP000235145">
    <property type="component" value="Unassembled WGS sequence"/>
</dbReference>
<protein>
    <submittedName>
        <fullName evidence="2">Uncharacterized protein</fullName>
    </submittedName>
</protein>
<gene>
    <name evidence="2" type="ORF">LSAT_V11C300132190</name>
</gene>
<proteinExistence type="predicted"/>
<keyword evidence="3" id="KW-1185">Reference proteome</keyword>
<evidence type="ECO:0000256" key="1">
    <source>
        <dbReference type="SAM" id="MobiDB-lite"/>
    </source>
</evidence>
<comment type="caution">
    <text evidence="2">The sequence shown here is derived from an EMBL/GenBank/DDBJ whole genome shotgun (WGS) entry which is preliminary data.</text>
</comment>
<feature type="region of interest" description="Disordered" evidence="1">
    <location>
        <begin position="122"/>
        <end position="150"/>
    </location>
</feature>
<dbReference type="AlphaFoldDB" id="A0A9R1XP51"/>
<reference evidence="2 3" key="1">
    <citation type="journal article" date="2017" name="Nat. Commun.">
        <title>Genome assembly with in vitro proximity ligation data and whole-genome triplication in lettuce.</title>
        <authorList>
            <person name="Reyes-Chin-Wo S."/>
            <person name="Wang Z."/>
            <person name="Yang X."/>
            <person name="Kozik A."/>
            <person name="Arikit S."/>
            <person name="Song C."/>
            <person name="Xia L."/>
            <person name="Froenicke L."/>
            <person name="Lavelle D.O."/>
            <person name="Truco M.J."/>
            <person name="Xia R."/>
            <person name="Zhu S."/>
            <person name="Xu C."/>
            <person name="Xu H."/>
            <person name="Xu X."/>
            <person name="Cox K."/>
            <person name="Korf I."/>
            <person name="Meyers B.C."/>
            <person name="Michelmore R.W."/>
        </authorList>
    </citation>
    <scope>NUCLEOTIDE SEQUENCE [LARGE SCALE GENOMIC DNA]</scope>
    <source>
        <strain evidence="3">cv. Salinas</strain>
        <tissue evidence="2">Seedlings</tissue>
    </source>
</reference>
<feature type="compositionally biased region" description="Polar residues" evidence="1">
    <location>
        <begin position="129"/>
        <end position="150"/>
    </location>
</feature>
<name>A0A9R1XP51_LACSA</name>
<evidence type="ECO:0000313" key="3">
    <source>
        <dbReference type="Proteomes" id="UP000235145"/>
    </source>
</evidence>
<accession>A0A9R1XP51</accession>